<dbReference type="InterPro" id="IPR005153">
    <property type="entry name" value="MbtH-like_dom"/>
</dbReference>
<comment type="caution">
    <text evidence="2">The sequence shown here is derived from an EMBL/GenBank/DDBJ whole genome shotgun (WGS) entry which is preliminary data.</text>
</comment>
<organism evidence="2 3">
    <name type="scientific">Streptomyces omiyaensis</name>
    <dbReference type="NCBI Taxonomy" id="68247"/>
    <lineage>
        <taxon>Bacteria</taxon>
        <taxon>Bacillati</taxon>
        <taxon>Actinomycetota</taxon>
        <taxon>Actinomycetes</taxon>
        <taxon>Kitasatosporales</taxon>
        <taxon>Streptomycetaceae</taxon>
        <taxon>Streptomyces</taxon>
    </lineage>
</organism>
<dbReference type="InterPro" id="IPR038020">
    <property type="entry name" value="MbtH-like_sf"/>
</dbReference>
<accession>A0ABW7C450</accession>
<feature type="domain" description="MbtH-like" evidence="1">
    <location>
        <begin position="3"/>
        <end position="53"/>
    </location>
</feature>
<dbReference type="Proteomes" id="UP001604282">
    <property type="component" value="Unassembled WGS sequence"/>
</dbReference>
<proteinExistence type="predicted"/>
<evidence type="ECO:0000259" key="1">
    <source>
        <dbReference type="SMART" id="SM00923"/>
    </source>
</evidence>
<gene>
    <name evidence="2" type="ORF">ACGFYS_35830</name>
</gene>
<dbReference type="SUPFAM" id="SSF160582">
    <property type="entry name" value="MbtH-like"/>
    <property type="match status" value="1"/>
</dbReference>
<evidence type="ECO:0000313" key="3">
    <source>
        <dbReference type="Proteomes" id="UP001604282"/>
    </source>
</evidence>
<keyword evidence="3" id="KW-1185">Reference proteome</keyword>
<reference evidence="2 3" key="1">
    <citation type="submission" date="2024-10" db="EMBL/GenBank/DDBJ databases">
        <title>The Natural Products Discovery Center: Release of the First 8490 Sequenced Strains for Exploring Actinobacteria Biosynthetic Diversity.</title>
        <authorList>
            <person name="Kalkreuter E."/>
            <person name="Kautsar S.A."/>
            <person name="Yang D."/>
            <person name="Bader C.D."/>
            <person name="Teijaro C.N."/>
            <person name="Fluegel L."/>
            <person name="Davis C.M."/>
            <person name="Simpson J.R."/>
            <person name="Lauterbach L."/>
            <person name="Steele A.D."/>
            <person name="Gui C."/>
            <person name="Meng S."/>
            <person name="Li G."/>
            <person name="Viehrig K."/>
            <person name="Ye F."/>
            <person name="Su P."/>
            <person name="Kiefer A.F."/>
            <person name="Nichols A."/>
            <person name="Cepeda A.J."/>
            <person name="Yan W."/>
            <person name="Fan B."/>
            <person name="Jiang Y."/>
            <person name="Adhikari A."/>
            <person name="Zheng C.-J."/>
            <person name="Schuster L."/>
            <person name="Cowan T.M."/>
            <person name="Smanski M.J."/>
            <person name="Chevrette M.G."/>
            <person name="De Carvalho L.P.S."/>
            <person name="Shen B."/>
        </authorList>
    </citation>
    <scope>NUCLEOTIDE SEQUENCE [LARGE SCALE GENOMIC DNA]</scope>
    <source>
        <strain evidence="2 3">NPDC048229</strain>
    </source>
</reference>
<evidence type="ECO:0000313" key="2">
    <source>
        <dbReference type="EMBL" id="MFG3194286.1"/>
    </source>
</evidence>
<dbReference type="EMBL" id="JBICZW010000046">
    <property type="protein sequence ID" value="MFG3194286.1"/>
    <property type="molecule type" value="Genomic_DNA"/>
</dbReference>
<protein>
    <submittedName>
        <fullName evidence="2">MbtH family protein</fullName>
    </submittedName>
</protein>
<sequence length="70" mass="7983">MSNPFEDDSATYLVLVNDENQHSLWPVWIDVPEGWTTVHGEAGRQECLDWIEANWTDIRPASLLASLDAR</sequence>
<dbReference type="Gene3D" id="3.90.820.10">
    <property type="entry name" value="Structural Genomics, Unknown Function 30-nov-00 1gh9 Mol_id"/>
    <property type="match status" value="1"/>
</dbReference>
<dbReference type="SMART" id="SM00923">
    <property type="entry name" value="MbtH"/>
    <property type="match status" value="1"/>
</dbReference>
<name>A0ABW7C450_9ACTN</name>
<dbReference type="PANTHER" id="PTHR38444">
    <property type="entry name" value="ENTEROBACTIN BIOSYNTHESIS PROTEIN YBDZ"/>
    <property type="match status" value="1"/>
</dbReference>
<dbReference type="Pfam" id="PF03621">
    <property type="entry name" value="MbtH"/>
    <property type="match status" value="1"/>
</dbReference>
<dbReference type="PANTHER" id="PTHR38444:SF1">
    <property type="entry name" value="ENTEROBACTIN BIOSYNTHESIS PROTEIN YBDZ"/>
    <property type="match status" value="1"/>
</dbReference>
<dbReference type="InterPro" id="IPR037407">
    <property type="entry name" value="MLP_fam"/>
</dbReference>
<dbReference type="RefSeq" id="WP_189848257.1">
    <property type="nucleotide sequence ID" value="NZ_BMVV01000004.1"/>
</dbReference>